<dbReference type="PANTHER" id="PTHR31664:SF4">
    <property type="entry name" value="DUF4440 DOMAIN-CONTAINING PROTEIN"/>
    <property type="match status" value="1"/>
</dbReference>
<dbReference type="AlphaFoldDB" id="A0AA36DHA7"/>
<dbReference type="InterPro" id="IPR032710">
    <property type="entry name" value="NTF2-like_dom_sf"/>
</dbReference>
<protein>
    <submittedName>
        <fullName evidence="1">Uncharacterized protein</fullName>
    </submittedName>
</protein>
<keyword evidence="2" id="KW-1185">Reference proteome</keyword>
<comment type="caution">
    <text evidence="1">The sequence shown here is derived from an EMBL/GenBank/DDBJ whole genome shotgun (WGS) entry which is preliminary data.</text>
</comment>
<dbReference type="SUPFAM" id="SSF54427">
    <property type="entry name" value="NTF2-like"/>
    <property type="match status" value="1"/>
</dbReference>
<evidence type="ECO:0000313" key="1">
    <source>
        <dbReference type="EMBL" id="CAJ0587635.1"/>
    </source>
</evidence>
<accession>A0AA36DHA7</accession>
<dbReference type="Proteomes" id="UP001177023">
    <property type="component" value="Unassembled WGS sequence"/>
</dbReference>
<reference evidence="1" key="1">
    <citation type="submission" date="2023-06" db="EMBL/GenBank/DDBJ databases">
        <authorList>
            <person name="Delattre M."/>
        </authorList>
    </citation>
    <scope>NUCLEOTIDE SEQUENCE</scope>
    <source>
        <strain evidence="1">AF72</strain>
    </source>
</reference>
<dbReference type="PANTHER" id="PTHR31664">
    <property type="entry name" value="PROTEIN CBG16427"/>
    <property type="match status" value="1"/>
</dbReference>
<feature type="non-terminal residue" evidence="1">
    <location>
        <position position="1"/>
    </location>
</feature>
<proteinExistence type="predicted"/>
<evidence type="ECO:0000313" key="2">
    <source>
        <dbReference type="Proteomes" id="UP001177023"/>
    </source>
</evidence>
<name>A0AA36DHA7_9BILA</name>
<sequence>MTLESLLRPALHNIEETLDKQDLEGFIKCYSETAAIVDITEKKVHSGRDEIGAMFKEWLKFGKWTAETTNEKFGGGEELIRYSAHFTLKFEDGKQVSFNILQYWRKAGDSYEVENEHFSMAG</sequence>
<organism evidence="1 2">
    <name type="scientific">Mesorhabditis spiculigera</name>
    <dbReference type="NCBI Taxonomy" id="96644"/>
    <lineage>
        <taxon>Eukaryota</taxon>
        <taxon>Metazoa</taxon>
        <taxon>Ecdysozoa</taxon>
        <taxon>Nematoda</taxon>
        <taxon>Chromadorea</taxon>
        <taxon>Rhabditida</taxon>
        <taxon>Rhabditina</taxon>
        <taxon>Rhabditomorpha</taxon>
        <taxon>Rhabditoidea</taxon>
        <taxon>Rhabditidae</taxon>
        <taxon>Mesorhabditinae</taxon>
        <taxon>Mesorhabditis</taxon>
    </lineage>
</organism>
<dbReference type="EMBL" id="CATQJA010002710">
    <property type="protein sequence ID" value="CAJ0587635.1"/>
    <property type="molecule type" value="Genomic_DNA"/>
</dbReference>
<gene>
    <name evidence="1" type="ORF">MSPICULIGERA_LOCUS25591</name>
</gene>
<dbReference type="Gene3D" id="3.10.450.50">
    <property type="match status" value="1"/>
</dbReference>